<accession>A0A9Q0E8R0</accession>
<dbReference type="Proteomes" id="UP001148018">
    <property type="component" value="Unassembled WGS sequence"/>
</dbReference>
<dbReference type="EMBL" id="JANIIK010000048">
    <property type="protein sequence ID" value="KAJ3600017.1"/>
    <property type="molecule type" value="Genomic_DNA"/>
</dbReference>
<evidence type="ECO:0000313" key="3">
    <source>
        <dbReference type="Proteomes" id="UP001148018"/>
    </source>
</evidence>
<feature type="transmembrane region" description="Helical" evidence="1">
    <location>
        <begin position="17"/>
        <end position="37"/>
    </location>
</feature>
<evidence type="ECO:0000313" key="2">
    <source>
        <dbReference type="EMBL" id="KAJ3600017.1"/>
    </source>
</evidence>
<comment type="caution">
    <text evidence="2">The sequence shown here is derived from an EMBL/GenBank/DDBJ whole genome shotgun (WGS) entry which is preliminary data.</text>
</comment>
<organism evidence="2 3">
    <name type="scientific">Muraenolepis orangiensis</name>
    <name type="common">Patagonian moray cod</name>
    <dbReference type="NCBI Taxonomy" id="630683"/>
    <lineage>
        <taxon>Eukaryota</taxon>
        <taxon>Metazoa</taxon>
        <taxon>Chordata</taxon>
        <taxon>Craniata</taxon>
        <taxon>Vertebrata</taxon>
        <taxon>Euteleostomi</taxon>
        <taxon>Actinopterygii</taxon>
        <taxon>Neopterygii</taxon>
        <taxon>Teleostei</taxon>
        <taxon>Neoteleostei</taxon>
        <taxon>Acanthomorphata</taxon>
        <taxon>Zeiogadaria</taxon>
        <taxon>Gadariae</taxon>
        <taxon>Gadiformes</taxon>
        <taxon>Muraenolepidoidei</taxon>
        <taxon>Muraenolepididae</taxon>
        <taxon>Muraenolepis</taxon>
    </lineage>
</organism>
<feature type="non-terminal residue" evidence="2">
    <location>
        <position position="1"/>
    </location>
</feature>
<keyword evidence="1" id="KW-1133">Transmembrane helix</keyword>
<sequence length="74" mass="8044">MCHRCRPSGRQGHKGEVVVVSIYGLLGNLCSTTGAFLSPQLDIQIVFGVLAVAVDVVNVVFIFLTLYMCWNSAE</sequence>
<keyword evidence="3" id="KW-1185">Reference proteome</keyword>
<evidence type="ECO:0000256" key="1">
    <source>
        <dbReference type="SAM" id="Phobius"/>
    </source>
</evidence>
<reference evidence="2" key="1">
    <citation type="submission" date="2022-07" db="EMBL/GenBank/DDBJ databases">
        <title>Chromosome-level genome of Muraenolepis orangiensis.</title>
        <authorList>
            <person name="Kim J."/>
        </authorList>
    </citation>
    <scope>NUCLEOTIDE SEQUENCE</scope>
    <source>
        <strain evidence="2">KU_S4_2022</strain>
        <tissue evidence="2">Muscle</tissue>
    </source>
</reference>
<keyword evidence="1" id="KW-0812">Transmembrane</keyword>
<proteinExistence type="predicted"/>
<gene>
    <name evidence="2" type="ORF">NHX12_033969</name>
</gene>
<name>A0A9Q0E8R0_9TELE</name>
<dbReference type="OrthoDB" id="8048523at2759"/>
<keyword evidence="1" id="KW-0472">Membrane</keyword>
<protein>
    <submittedName>
        <fullName evidence="2">Uncharacterized protein</fullName>
    </submittedName>
</protein>
<feature type="transmembrane region" description="Helical" evidence="1">
    <location>
        <begin position="43"/>
        <end position="70"/>
    </location>
</feature>
<dbReference type="AlphaFoldDB" id="A0A9Q0E8R0"/>